<dbReference type="PANTHER" id="PTHR23311">
    <property type="entry name" value="HEAT SHOCK REGULATED 2"/>
    <property type="match status" value="1"/>
</dbReference>
<proteinExistence type="inferred from homology"/>
<dbReference type="CTD" id="55722"/>
<accession>A0AA97K2L1</accession>
<feature type="domain" description="U2A'/phosphoprotein 32 family A C-terminal" evidence="11">
    <location>
        <begin position="114"/>
        <end position="132"/>
    </location>
</feature>
<keyword evidence="5 9" id="KW-0175">Coiled coil</keyword>
<feature type="region of interest" description="Disordered" evidence="10">
    <location>
        <begin position="301"/>
        <end position="330"/>
    </location>
</feature>
<dbReference type="AlphaFoldDB" id="A0AA97K2L1"/>
<dbReference type="GO" id="GO:0034451">
    <property type="term" value="C:centriolar satellite"/>
    <property type="evidence" value="ECO:0007669"/>
    <property type="project" value="UniProtKB-ARBA"/>
</dbReference>
<dbReference type="SMART" id="SM00369">
    <property type="entry name" value="LRR_TYP"/>
    <property type="match status" value="2"/>
</dbReference>
<dbReference type="Proteomes" id="UP001190640">
    <property type="component" value="Chromosome 11"/>
</dbReference>
<sequence>MEARRAPLTEEDIRERVALRHQHLADVRTLSLPGTYHEKITHLGSSLKNFVRLKSLDLSRNALTSLEGLHHLTSLEKLNLYFNHISTLSEVFRLQTLTALQEVDLRLNPVIKNESDYRLFVVHMLPNLRRLDDRPVRDRERKASLLHFTPEQAYEFKKPPDAPKEPEAESTPVPSRPEYIYSLSKKCSVMDEDDEAVLNLIAKCEWDLSKPAGVTGSTQRDPEVQFHVSHKCRHLPDSPMSSAAVSQKSSISMTFLEAKTQEWPKRDPHLMFCDEAQTCDKVRGQAHFTPHPGVNELCAASEKKKRHHRRGREPPEHVQNNQDMPQAAPPLPNMLLVEEASMECLLDLVDKYWNGCRSLHCNEEFLSQAGTLLSAIQKGEAVGQQQPLPAEHQALSHLLLEKKILQEHLFEREEQHNARVKSLKAELSSTKKDLDTLKQHLHQVLEENEALKASCAKAKENASSTDAANAQQLQITKLQDQTQLLTKENAGLKQRLQHFSKLQELTQMLQESHKTLVSTNERLLRELDEARSRHKVEVEELHWSYNQLKKTIDQLPSDKVDSSKS</sequence>
<dbReference type="Pfam" id="PF14580">
    <property type="entry name" value="LRR_9"/>
    <property type="match status" value="1"/>
</dbReference>
<keyword evidence="4" id="KW-0677">Repeat</keyword>
<dbReference type="SUPFAM" id="SSF52058">
    <property type="entry name" value="L domain-like"/>
    <property type="match status" value="1"/>
</dbReference>
<dbReference type="PANTHER" id="PTHR23311:SF7">
    <property type="entry name" value="CENTROSOMAL PROTEIN OF 72 KDA"/>
    <property type="match status" value="1"/>
</dbReference>
<evidence type="ECO:0000256" key="3">
    <source>
        <dbReference type="ARBA" id="ARBA00022614"/>
    </source>
</evidence>
<keyword evidence="2" id="KW-0963">Cytoplasm</keyword>
<comment type="similarity">
    <text evidence="7">Belongs to the CEP72 family.</text>
</comment>
<feature type="compositionally biased region" description="Basic and acidic residues" evidence="10">
    <location>
        <begin position="155"/>
        <end position="167"/>
    </location>
</feature>
<evidence type="ECO:0000256" key="4">
    <source>
        <dbReference type="ARBA" id="ARBA00022737"/>
    </source>
</evidence>
<evidence type="ECO:0000259" key="11">
    <source>
        <dbReference type="SMART" id="SM00446"/>
    </source>
</evidence>
<dbReference type="FunFam" id="3.80.10.10:FF:000489">
    <property type="entry name" value="Centrosomal protein of 72 kDa"/>
    <property type="match status" value="1"/>
</dbReference>
<gene>
    <name evidence="13" type="primary">CEP72</name>
</gene>
<dbReference type="InterPro" id="IPR003591">
    <property type="entry name" value="Leu-rich_rpt_typical-subtyp"/>
</dbReference>
<dbReference type="InterPro" id="IPR055320">
    <property type="entry name" value="CEP72-like"/>
</dbReference>
<organism evidence="12 13">
    <name type="scientific">Eublepharis macularius</name>
    <name type="common">Leopard gecko</name>
    <name type="synonym">Cyrtodactylus macularius</name>
    <dbReference type="NCBI Taxonomy" id="481883"/>
    <lineage>
        <taxon>Eukaryota</taxon>
        <taxon>Metazoa</taxon>
        <taxon>Chordata</taxon>
        <taxon>Craniata</taxon>
        <taxon>Vertebrata</taxon>
        <taxon>Euteleostomi</taxon>
        <taxon>Lepidosauria</taxon>
        <taxon>Squamata</taxon>
        <taxon>Bifurcata</taxon>
        <taxon>Gekkota</taxon>
        <taxon>Eublepharidae</taxon>
        <taxon>Eublepharinae</taxon>
        <taxon>Eublepharis</taxon>
    </lineage>
</organism>
<evidence type="ECO:0000256" key="5">
    <source>
        <dbReference type="ARBA" id="ARBA00023054"/>
    </source>
</evidence>
<evidence type="ECO:0000313" key="12">
    <source>
        <dbReference type="Proteomes" id="UP001190640"/>
    </source>
</evidence>
<comment type="subcellular location">
    <subcellularLocation>
        <location evidence="1">Cytoplasm</location>
        <location evidence="1">Cytoskeleton</location>
        <location evidence="1">Microtubule organizing center</location>
        <location evidence="1">Centrosome</location>
    </subcellularLocation>
</comment>
<dbReference type="GeneID" id="129337759"/>
<dbReference type="KEGG" id="emc:129337759"/>
<keyword evidence="12" id="KW-1185">Reference proteome</keyword>
<dbReference type="SMART" id="SM00365">
    <property type="entry name" value="LRR_SD22"/>
    <property type="match status" value="2"/>
</dbReference>
<dbReference type="InterPro" id="IPR001611">
    <property type="entry name" value="Leu-rich_rpt"/>
</dbReference>
<keyword evidence="3" id="KW-0433">Leucine-rich repeat</keyword>
<dbReference type="RefSeq" id="XP_054847679.1">
    <property type="nucleotide sequence ID" value="XM_054991704.1"/>
</dbReference>
<evidence type="ECO:0000256" key="7">
    <source>
        <dbReference type="ARBA" id="ARBA00061023"/>
    </source>
</evidence>
<name>A0AA97K2L1_EUBMA</name>
<evidence type="ECO:0000256" key="1">
    <source>
        <dbReference type="ARBA" id="ARBA00004300"/>
    </source>
</evidence>
<evidence type="ECO:0000256" key="2">
    <source>
        <dbReference type="ARBA" id="ARBA00022490"/>
    </source>
</evidence>
<evidence type="ECO:0000313" key="13">
    <source>
        <dbReference type="RefSeq" id="XP_054847679.1"/>
    </source>
</evidence>
<evidence type="ECO:0000256" key="6">
    <source>
        <dbReference type="ARBA" id="ARBA00023212"/>
    </source>
</evidence>
<protein>
    <recommendedName>
        <fullName evidence="8">Centrosomal protein of 72 kDa</fullName>
    </recommendedName>
</protein>
<dbReference type="SMART" id="SM00446">
    <property type="entry name" value="LRRcap"/>
    <property type="match status" value="1"/>
</dbReference>
<evidence type="ECO:0000256" key="9">
    <source>
        <dbReference type="SAM" id="Coils"/>
    </source>
</evidence>
<evidence type="ECO:0000256" key="10">
    <source>
        <dbReference type="SAM" id="MobiDB-lite"/>
    </source>
</evidence>
<feature type="coiled-coil region" evidence="9">
    <location>
        <begin position="413"/>
        <end position="540"/>
    </location>
</feature>
<reference evidence="13" key="1">
    <citation type="submission" date="2025-08" db="UniProtKB">
        <authorList>
            <consortium name="RefSeq"/>
        </authorList>
    </citation>
    <scope>IDENTIFICATION</scope>
    <source>
        <tissue evidence="13">Blood</tissue>
    </source>
</reference>
<evidence type="ECO:0000256" key="8">
    <source>
        <dbReference type="ARBA" id="ARBA00070210"/>
    </source>
</evidence>
<feature type="region of interest" description="Disordered" evidence="10">
    <location>
        <begin position="155"/>
        <end position="175"/>
    </location>
</feature>
<dbReference type="InterPro" id="IPR032675">
    <property type="entry name" value="LRR_dom_sf"/>
</dbReference>
<keyword evidence="6" id="KW-0206">Cytoskeleton</keyword>
<dbReference type="Gene3D" id="3.80.10.10">
    <property type="entry name" value="Ribonuclease Inhibitor"/>
    <property type="match status" value="1"/>
</dbReference>
<dbReference type="InterPro" id="IPR003603">
    <property type="entry name" value="U2A'_phosphoprotein32A_C"/>
</dbReference>
<dbReference type="PROSITE" id="PS51450">
    <property type="entry name" value="LRR"/>
    <property type="match status" value="2"/>
</dbReference>